<dbReference type="RefSeq" id="WP_189648444.1">
    <property type="nucleotide sequence ID" value="NZ_BMRC01000007.1"/>
</dbReference>
<protein>
    <submittedName>
        <fullName evidence="3">Hemerythrin domain-containing protein</fullName>
    </submittedName>
</protein>
<comment type="caution">
    <text evidence="3">The sequence shown here is derived from an EMBL/GenBank/DDBJ whole genome shotgun (WGS) entry which is preliminary data.</text>
</comment>
<evidence type="ECO:0000256" key="1">
    <source>
        <dbReference type="SAM" id="MobiDB-lite"/>
    </source>
</evidence>
<dbReference type="PANTHER" id="PTHR35585:SF1">
    <property type="entry name" value="HHE DOMAIN PROTEIN (AFU_ORTHOLOGUE AFUA_4G00730)"/>
    <property type="match status" value="1"/>
</dbReference>
<feature type="compositionally biased region" description="Low complexity" evidence="1">
    <location>
        <begin position="155"/>
        <end position="167"/>
    </location>
</feature>
<gene>
    <name evidence="3" type="ORF">ACFFV7_43835</name>
</gene>
<sequence length="183" mass="20600">MEERQDLIDVLISDHREIERMFTELEGMTGRLDERPQELAEEVLIELVRHSVTEEEYLYPAVREHVPGGDAAADRQLAGHAETERTIRRLEGLEPGDAAYWTTLEELRGQVRHHVDEAETDIFPLVRESCPRERLLELGAEAVRARHATPDQSHPTTSGTPGSSGTPWAGLVDRVRRALTGHA</sequence>
<feature type="region of interest" description="Disordered" evidence="1">
    <location>
        <begin position="145"/>
        <end position="170"/>
    </location>
</feature>
<dbReference type="InterPro" id="IPR012312">
    <property type="entry name" value="Hemerythrin-like"/>
</dbReference>
<keyword evidence="4" id="KW-1185">Reference proteome</keyword>
<organism evidence="3 4">
    <name type="scientific">Nonomuraea spiralis</name>
    <dbReference type="NCBI Taxonomy" id="46182"/>
    <lineage>
        <taxon>Bacteria</taxon>
        <taxon>Bacillati</taxon>
        <taxon>Actinomycetota</taxon>
        <taxon>Actinomycetes</taxon>
        <taxon>Streptosporangiales</taxon>
        <taxon>Streptosporangiaceae</taxon>
        <taxon>Nonomuraea</taxon>
    </lineage>
</organism>
<proteinExistence type="predicted"/>
<dbReference type="Gene3D" id="1.20.120.520">
    <property type="entry name" value="nmb1532 protein domain like"/>
    <property type="match status" value="1"/>
</dbReference>
<reference evidence="3 4" key="1">
    <citation type="submission" date="2024-09" db="EMBL/GenBank/DDBJ databases">
        <authorList>
            <person name="Sun Q."/>
            <person name="Mori K."/>
        </authorList>
    </citation>
    <scope>NUCLEOTIDE SEQUENCE [LARGE SCALE GENOMIC DNA]</scope>
    <source>
        <strain evidence="3 4">CCM 3426</strain>
    </source>
</reference>
<dbReference type="EMBL" id="JBHMEI010000067">
    <property type="protein sequence ID" value="MFB9208176.1"/>
    <property type="molecule type" value="Genomic_DNA"/>
</dbReference>
<dbReference type="PANTHER" id="PTHR35585">
    <property type="entry name" value="HHE DOMAIN PROTEIN (AFU_ORTHOLOGUE AFUA_4G00730)"/>
    <property type="match status" value="1"/>
</dbReference>
<evidence type="ECO:0000313" key="4">
    <source>
        <dbReference type="Proteomes" id="UP001589647"/>
    </source>
</evidence>
<evidence type="ECO:0000313" key="3">
    <source>
        <dbReference type="EMBL" id="MFB9208176.1"/>
    </source>
</evidence>
<accession>A0ABV5IUE1</accession>
<dbReference type="Proteomes" id="UP001589647">
    <property type="component" value="Unassembled WGS sequence"/>
</dbReference>
<evidence type="ECO:0000259" key="2">
    <source>
        <dbReference type="Pfam" id="PF01814"/>
    </source>
</evidence>
<dbReference type="Pfam" id="PF01814">
    <property type="entry name" value="Hemerythrin"/>
    <property type="match status" value="1"/>
</dbReference>
<dbReference type="CDD" id="cd12108">
    <property type="entry name" value="Hr-like"/>
    <property type="match status" value="1"/>
</dbReference>
<name>A0ABV5IUE1_9ACTN</name>
<feature type="domain" description="Hemerythrin-like" evidence="2">
    <location>
        <begin position="7"/>
        <end position="126"/>
    </location>
</feature>